<reference evidence="3 4" key="1">
    <citation type="journal article" date="2013" name="Int. J. Syst. Evol. Microbiol.">
        <title>Celerinatantimonas yamalensis sp. nov., a cold-adapted diazotrophic bacterium from a cold permafrost brine.</title>
        <authorList>
            <person name="Shcherbakova V."/>
            <person name="Chuvilskaya N."/>
            <person name="Rivkina E."/>
            <person name="Demidov N."/>
            <person name="Uchaeva V."/>
            <person name="Suetin S."/>
            <person name="Suzina N."/>
            <person name="Gilichinsky D."/>
        </authorList>
    </citation>
    <scope>NUCLEOTIDE SEQUENCE [LARGE SCALE GENOMIC DNA]</scope>
    <source>
        <strain evidence="3 4">C7</strain>
    </source>
</reference>
<sequence length="338" mass="40595">MWKPMARMDRSKNSKFYYYLSNYLGFWLPNVIYRRLLSYQPVDAHNIETIRQRINYYHRWQRPFSLSQSAVDLNEFRQIAKCPYFFDLYRYMRLFPQAKFCYQFGDVRDVPDMPSFVKSRPIHELNKASILLNLNKVRHFVRVQDEIAFSQKHNQLVWRGGVHQPQRIRFFEQYFNHSRCNIGQTNRCKNLHFQKPRMTILDQLHYKFILSLEGNDVASNLKWIMSSNSLAVMPKPKFETWFMEGRLEPGVHYVCIRDDYADLEEKMDYYLSHPDEAEQICRNANRYVQQFQNPALENTIAMAVIERYLSLCMECSVESSHNNPFVRMAFGHDESTHN</sequence>
<protein>
    <submittedName>
        <fullName evidence="3">Glycosyl transferase family 90</fullName>
    </submittedName>
</protein>
<name>A0ABW9GBA6_9GAMM</name>
<dbReference type="RefSeq" id="WP_408625279.1">
    <property type="nucleotide sequence ID" value="NZ_JBEQCT010000014.1"/>
</dbReference>
<organism evidence="3 4">
    <name type="scientific">Celerinatantimonas yamalensis</name>
    <dbReference type="NCBI Taxonomy" id="559956"/>
    <lineage>
        <taxon>Bacteria</taxon>
        <taxon>Pseudomonadati</taxon>
        <taxon>Pseudomonadota</taxon>
        <taxon>Gammaproteobacteria</taxon>
        <taxon>Celerinatantimonadaceae</taxon>
        <taxon>Celerinatantimonas</taxon>
    </lineage>
</organism>
<gene>
    <name evidence="3" type="ORF">ABUE30_18290</name>
</gene>
<dbReference type="SMART" id="SM00672">
    <property type="entry name" value="CAP10"/>
    <property type="match status" value="1"/>
</dbReference>
<evidence type="ECO:0000256" key="1">
    <source>
        <dbReference type="ARBA" id="ARBA00022679"/>
    </source>
</evidence>
<proteinExistence type="predicted"/>
<keyword evidence="4" id="KW-1185">Reference proteome</keyword>
<keyword evidence="1 3" id="KW-0808">Transferase</keyword>
<dbReference type="Proteomes" id="UP001629953">
    <property type="component" value="Unassembled WGS sequence"/>
</dbReference>
<dbReference type="Pfam" id="PF05686">
    <property type="entry name" value="Glyco_transf_90"/>
    <property type="match status" value="1"/>
</dbReference>
<dbReference type="PANTHER" id="PTHR12203:SF35">
    <property type="entry name" value="PROTEIN O-GLUCOSYLTRANSFERASE 1"/>
    <property type="match status" value="1"/>
</dbReference>
<dbReference type="EMBL" id="JBEQCT010000014">
    <property type="protein sequence ID" value="MFM2486979.1"/>
    <property type="molecule type" value="Genomic_DNA"/>
</dbReference>
<evidence type="ECO:0000259" key="2">
    <source>
        <dbReference type="SMART" id="SM00672"/>
    </source>
</evidence>
<feature type="domain" description="Glycosyl transferase CAP10" evidence="2">
    <location>
        <begin position="104"/>
        <end position="297"/>
    </location>
</feature>
<dbReference type="InterPro" id="IPR051091">
    <property type="entry name" value="O-Glucosyltr/Glycosyltrsf_90"/>
</dbReference>
<accession>A0ABW9GBA6</accession>
<comment type="caution">
    <text evidence="3">The sequence shown here is derived from an EMBL/GenBank/DDBJ whole genome shotgun (WGS) entry which is preliminary data.</text>
</comment>
<dbReference type="PANTHER" id="PTHR12203">
    <property type="entry name" value="KDEL LYS-ASP-GLU-LEU CONTAINING - RELATED"/>
    <property type="match status" value="1"/>
</dbReference>
<evidence type="ECO:0000313" key="3">
    <source>
        <dbReference type="EMBL" id="MFM2486979.1"/>
    </source>
</evidence>
<dbReference type="GO" id="GO:0016740">
    <property type="term" value="F:transferase activity"/>
    <property type="evidence" value="ECO:0007669"/>
    <property type="project" value="UniProtKB-KW"/>
</dbReference>
<evidence type="ECO:0000313" key="4">
    <source>
        <dbReference type="Proteomes" id="UP001629953"/>
    </source>
</evidence>
<dbReference type="InterPro" id="IPR006598">
    <property type="entry name" value="CAP10"/>
</dbReference>